<feature type="transmembrane region" description="Helical" evidence="1">
    <location>
        <begin position="12"/>
        <end position="35"/>
    </location>
</feature>
<evidence type="ECO:0000313" key="3">
    <source>
        <dbReference type="Proteomes" id="UP000886520"/>
    </source>
</evidence>
<keyword evidence="3" id="KW-1185">Reference proteome</keyword>
<dbReference type="OrthoDB" id="1997725at2759"/>
<keyword evidence="1" id="KW-0472">Membrane</keyword>
<reference evidence="2" key="1">
    <citation type="submission" date="2021-01" db="EMBL/GenBank/DDBJ databases">
        <title>Adiantum capillus-veneris genome.</title>
        <authorList>
            <person name="Fang Y."/>
            <person name="Liao Q."/>
        </authorList>
    </citation>
    <scope>NUCLEOTIDE SEQUENCE</scope>
    <source>
        <strain evidence="2">H3</strain>
        <tissue evidence="2">Leaf</tissue>
    </source>
</reference>
<keyword evidence="1" id="KW-0812">Transmembrane</keyword>
<dbReference type="AlphaFoldDB" id="A0A9D4Z6K5"/>
<proteinExistence type="predicted"/>
<dbReference type="EMBL" id="JABFUD020000021">
    <property type="protein sequence ID" value="KAI5063279.1"/>
    <property type="molecule type" value="Genomic_DNA"/>
</dbReference>
<sequence>MKWLDLACALPGMFSVVLFEFCLLLLSVVGAWPLISQGVERGKPLCGIFVYDKVSKCVEIWPIAVVACKAWRLTSRKKCCPCTYCYPKSGTSKRECVRIDASESSASTPTTSRKRSVYSEPNFAIQPSLSKGKVQACSAQVGCSKAQKAKMDVVKIERHDALIDTEEDEVKANPFPQQEPSIEEHNVPFLHITDLSDITPRFAIEGFVRIEGSTIKTKNKADGGTSPFSLYLDATSIVTCIASFPIRLSFYPEMKIRFFLDEAASAGLSGAKSYLGTLAFVVIESESFEMYTNSTRGELLVDDGSTPKDRATLTFVNDHKEEYKSIKRDIDNGEVKTFVARNVGAFLGHENTLSVLDLTILVPVHSKHLQSDLLQTYKTQVESLGYGKQRHYVSFANRTRFIKRWKVFSVSLAKRPPQATRFPSFKCRSKPREGPVISAQLVGLIVDEVLALGKTFQSLYSKSPIVAREIFASKNTHWHVQNQPSRKYDGFLSRVKVLEVE</sequence>
<evidence type="ECO:0000256" key="1">
    <source>
        <dbReference type="SAM" id="Phobius"/>
    </source>
</evidence>
<dbReference type="Proteomes" id="UP000886520">
    <property type="component" value="Chromosome 21"/>
</dbReference>
<accession>A0A9D4Z6K5</accession>
<name>A0A9D4Z6K5_ADICA</name>
<comment type="caution">
    <text evidence="2">The sequence shown here is derived from an EMBL/GenBank/DDBJ whole genome shotgun (WGS) entry which is preliminary data.</text>
</comment>
<gene>
    <name evidence="2" type="ORF">GOP47_0021826</name>
</gene>
<protein>
    <submittedName>
        <fullName evidence="2">Uncharacterized protein</fullName>
    </submittedName>
</protein>
<keyword evidence="1" id="KW-1133">Transmembrane helix</keyword>
<organism evidence="2 3">
    <name type="scientific">Adiantum capillus-veneris</name>
    <name type="common">Maidenhair fern</name>
    <dbReference type="NCBI Taxonomy" id="13818"/>
    <lineage>
        <taxon>Eukaryota</taxon>
        <taxon>Viridiplantae</taxon>
        <taxon>Streptophyta</taxon>
        <taxon>Embryophyta</taxon>
        <taxon>Tracheophyta</taxon>
        <taxon>Polypodiopsida</taxon>
        <taxon>Polypodiidae</taxon>
        <taxon>Polypodiales</taxon>
        <taxon>Pteridineae</taxon>
        <taxon>Pteridaceae</taxon>
        <taxon>Vittarioideae</taxon>
        <taxon>Adiantum</taxon>
    </lineage>
</organism>
<evidence type="ECO:0000313" key="2">
    <source>
        <dbReference type="EMBL" id="KAI5063279.1"/>
    </source>
</evidence>